<reference evidence="5 7" key="1">
    <citation type="journal article" date="2016" name="Gut Pathog.">
        <title>Whole genome sequencing of "Faecalibaculum rodentium" ALO17, isolated from C57BL/6J laboratory mouse feces.</title>
        <authorList>
            <person name="Lim S."/>
            <person name="Chang D.H."/>
            <person name="Ahn S."/>
            <person name="Kim B.C."/>
        </authorList>
    </citation>
    <scope>NUCLEOTIDE SEQUENCE [LARGE SCALE GENOMIC DNA]</scope>
    <source>
        <strain evidence="5 7">Alo17</strain>
    </source>
</reference>
<keyword evidence="2" id="KW-0320">Glycogen biosynthesis</keyword>
<evidence type="ECO:0000313" key="7">
    <source>
        <dbReference type="Proteomes" id="UP000069771"/>
    </source>
</evidence>
<feature type="domain" description="Glucose-1-phosphate adenylyltransferase/Bifunctional protein GlmU-like C-terminal hexapeptide" evidence="4">
    <location>
        <begin position="287"/>
        <end position="352"/>
    </location>
</feature>
<proteinExistence type="inferred from homology"/>
<dbReference type="InterPro" id="IPR029044">
    <property type="entry name" value="Nucleotide-diphossugar_trans"/>
</dbReference>
<dbReference type="PANTHER" id="PTHR43523">
    <property type="entry name" value="GLUCOSE-1-PHOSPHATE ADENYLYLTRANSFERASE-RELATED"/>
    <property type="match status" value="1"/>
</dbReference>
<sequence length="371" mass="41753">MFNALGIVAYNDNSIYVEGLEKHRPIAAFNFLGRYRLMDFPVSNMANSGMDCIDVYTNGDPKVLFEHVGDGRHYNINSKHGHVGIIPVFTDGQRPSTVPDVQQYYNNLYQIERDVNEFVIIAPDNYIYKCNYADLLDTHAASGADVSILYQKIDTAREEFINCDILEFDKDHRVTAIDRNRGTNKNRNLSLMTYVMSKKVFVDLVKKARATSAMFWFRDILNASCADMNIKAVNYRGHVYSIYDLRSYFQSNLKMLNEENFKDFNDPDWPIYTRTNDSAPASYLPGGSTNRTFVSNGCQIAGEVTNSIVGRGVTIGKDASVDNCVILPGAEIGDNANLCNVVIDKGAHIVHKKDLAGTVDEPVYIDRRETV</sequence>
<dbReference type="STRING" id="1702221.AALO17_14130"/>
<dbReference type="SUPFAM" id="SSF51161">
    <property type="entry name" value="Trimeric LpxA-like enzymes"/>
    <property type="match status" value="1"/>
</dbReference>
<dbReference type="InterPro" id="IPR011831">
    <property type="entry name" value="ADP-Glc_PPase"/>
</dbReference>
<dbReference type="RefSeq" id="WP_067557061.1">
    <property type="nucleotide sequence ID" value="NZ_CAJTBG010000011.1"/>
</dbReference>
<evidence type="ECO:0000313" key="6">
    <source>
        <dbReference type="EMBL" id="OLU47355.1"/>
    </source>
</evidence>
<dbReference type="Proteomes" id="UP000186758">
    <property type="component" value="Unassembled WGS sequence"/>
</dbReference>
<dbReference type="SUPFAM" id="SSF53448">
    <property type="entry name" value="Nucleotide-diphospho-sugar transferases"/>
    <property type="match status" value="1"/>
</dbReference>
<dbReference type="EMBL" id="MPJZ01000005">
    <property type="protein sequence ID" value="OLU47355.1"/>
    <property type="molecule type" value="Genomic_DNA"/>
</dbReference>
<dbReference type="Pfam" id="PF24894">
    <property type="entry name" value="Hexapep_GlmU"/>
    <property type="match status" value="1"/>
</dbReference>
<reference evidence="6 8" key="2">
    <citation type="submission" date="2016-11" db="EMBL/GenBank/DDBJ databases">
        <title>Description of two novel members of the family Erysipelotrichaceae: Ileibacterium lipovorans gen. nov., sp. nov. and Dubosiella newyorkensis, gen. nov., sp. nov.</title>
        <authorList>
            <person name="Cox L.M."/>
            <person name="Sohn J."/>
            <person name="Tyrrell K.L."/>
            <person name="Citron D.M."/>
            <person name="Lawson P.A."/>
            <person name="Patel N.B."/>
            <person name="Iizumi T."/>
            <person name="Perez-Perez G.I."/>
            <person name="Goldstein E.J."/>
            <person name="Blaser M.J."/>
        </authorList>
    </citation>
    <scope>NUCLEOTIDE SEQUENCE [LARGE SCALE GENOMIC DNA]</scope>
    <source>
        <strain evidence="6 8">NYU-BL-K8</strain>
    </source>
</reference>
<dbReference type="OrthoDB" id="9801810at2"/>
<dbReference type="NCBIfam" id="TIGR02092">
    <property type="entry name" value="glgD"/>
    <property type="match status" value="1"/>
</dbReference>
<keyword evidence="5" id="KW-0548">Nucleotidyltransferase</keyword>
<dbReference type="GeneID" id="78478118"/>
<evidence type="ECO:0000259" key="4">
    <source>
        <dbReference type="Pfam" id="PF24894"/>
    </source>
</evidence>
<name>A0A140DV70_9FIRM</name>
<feature type="domain" description="Nucleotidyl transferase" evidence="3">
    <location>
        <begin position="26"/>
        <end position="179"/>
    </location>
</feature>
<accession>A0A140DV70</accession>
<dbReference type="InterPro" id="IPR056818">
    <property type="entry name" value="GlmU/GlgC-like_hexapep"/>
</dbReference>
<keyword evidence="5" id="KW-0808">Transferase</keyword>
<dbReference type="InterPro" id="IPR011832">
    <property type="entry name" value="GlgDAde_trans"/>
</dbReference>
<evidence type="ECO:0000256" key="2">
    <source>
        <dbReference type="ARBA" id="ARBA00023056"/>
    </source>
</evidence>
<dbReference type="Gene3D" id="2.160.10.10">
    <property type="entry name" value="Hexapeptide repeat proteins"/>
    <property type="match status" value="1"/>
</dbReference>
<evidence type="ECO:0000313" key="8">
    <source>
        <dbReference type="Proteomes" id="UP000186758"/>
    </source>
</evidence>
<gene>
    <name evidence="5" type="ORF">AALO17_14130</name>
    <name evidence="6" type="ORF">BO223_00700</name>
</gene>
<dbReference type="AlphaFoldDB" id="A0A140DV70"/>
<dbReference type="Proteomes" id="UP000069771">
    <property type="component" value="Chromosome"/>
</dbReference>
<protein>
    <submittedName>
        <fullName evidence="5 6">Glucose-1-phosphate adenylyltransferase</fullName>
    </submittedName>
</protein>
<evidence type="ECO:0000259" key="3">
    <source>
        <dbReference type="Pfam" id="PF00483"/>
    </source>
</evidence>
<dbReference type="KEGG" id="fro:AALO17_14130"/>
<dbReference type="Gene3D" id="3.90.550.10">
    <property type="entry name" value="Spore Coat Polysaccharide Biosynthesis Protein SpsA, Chain A"/>
    <property type="match status" value="1"/>
</dbReference>
<dbReference type="GO" id="GO:0005978">
    <property type="term" value="P:glycogen biosynthetic process"/>
    <property type="evidence" value="ECO:0007669"/>
    <property type="project" value="UniProtKB-KW"/>
</dbReference>
<dbReference type="GO" id="GO:0008878">
    <property type="term" value="F:glucose-1-phosphate adenylyltransferase activity"/>
    <property type="evidence" value="ECO:0007669"/>
    <property type="project" value="InterPro"/>
</dbReference>
<evidence type="ECO:0000313" key="5">
    <source>
        <dbReference type="EMBL" id="AMK54547.1"/>
    </source>
</evidence>
<keyword evidence="7" id="KW-1185">Reference proteome</keyword>
<comment type="similarity">
    <text evidence="1">Belongs to the bacterial/plant glucose-1-phosphate adenylyltransferase family.</text>
</comment>
<dbReference type="InterPro" id="IPR005835">
    <property type="entry name" value="NTP_transferase_dom"/>
</dbReference>
<dbReference type="InterPro" id="IPR011004">
    <property type="entry name" value="Trimer_LpxA-like_sf"/>
</dbReference>
<evidence type="ECO:0000256" key="1">
    <source>
        <dbReference type="ARBA" id="ARBA00010443"/>
    </source>
</evidence>
<organism evidence="5 7">
    <name type="scientific">Faecalibaculum rodentium</name>
    <dbReference type="NCBI Taxonomy" id="1702221"/>
    <lineage>
        <taxon>Bacteria</taxon>
        <taxon>Bacillati</taxon>
        <taxon>Bacillota</taxon>
        <taxon>Erysipelotrichia</taxon>
        <taxon>Erysipelotrichales</taxon>
        <taxon>Erysipelotrichaceae</taxon>
        <taxon>Faecalibaculum</taxon>
    </lineage>
</organism>
<dbReference type="PANTHER" id="PTHR43523:SF6">
    <property type="entry name" value="GLYCOGEN BIOSYNTHESIS PROTEIN GLGD"/>
    <property type="match status" value="1"/>
</dbReference>
<dbReference type="EMBL" id="CP011391">
    <property type="protein sequence ID" value="AMK54547.1"/>
    <property type="molecule type" value="Genomic_DNA"/>
</dbReference>
<dbReference type="Pfam" id="PF00483">
    <property type="entry name" value="NTP_transferase"/>
    <property type="match status" value="1"/>
</dbReference>